<dbReference type="SUPFAM" id="SSF47384">
    <property type="entry name" value="Homodimeric domain of signal transducing histidine kinase"/>
    <property type="match status" value="1"/>
</dbReference>
<evidence type="ECO:0000259" key="14">
    <source>
        <dbReference type="PROSITE" id="PS50109"/>
    </source>
</evidence>
<feature type="transmembrane region" description="Helical" evidence="13">
    <location>
        <begin position="35"/>
        <end position="57"/>
    </location>
</feature>
<feature type="domain" description="Response regulatory" evidence="15">
    <location>
        <begin position="636"/>
        <end position="758"/>
    </location>
</feature>
<dbReference type="Gene3D" id="3.30.450.20">
    <property type="entry name" value="PAS domain"/>
    <property type="match status" value="1"/>
</dbReference>
<dbReference type="Pfam" id="PF00512">
    <property type="entry name" value="HisKA"/>
    <property type="match status" value="1"/>
</dbReference>
<evidence type="ECO:0000256" key="5">
    <source>
        <dbReference type="ARBA" id="ARBA00022679"/>
    </source>
</evidence>
<evidence type="ECO:0000256" key="1">
    <source>
        <dbReference type="ARBA" id="ARBA00000085"/>
    </source>
</evidence>
<organism evidence="18 19">
    <name type="scientific">Microbulbifer rhizosphaerae</name>
    <dbReference type="NCBI Taxonomy" id="1562603"/>
    <lineage>
        <taxon>Bacteria</taxon>
        <taxon>Pseudomonadati</taxon>
        <taxon>Pseudomonadota</taxon>
        <taxon>Gammaproteobacteria</taxon>
        <taxon>Cellvibrionales</taxon>
        <taxon>Microbulbiferaceae</taxon>
        <taxon>Microbulbifer</taxon>
    </lineage>
</organism>
<dbReference type="PROSITE" id="PS50110">
    <property type="entry name" value="RESPONSE_REGULATORY"/>
    <property type="match status" value="2"/>
</dbReference>
<evidence type="ECO:0000256" key="10">
    <source>
        <dbReference type="ARBA" id="ARBA00064003"/>
    </source>
</evidence>
<dbReference type="Pfam" id="PF13426">
    <property type="entry name" value="PAS_9"/>
    <property type="match status" value="1"/>
</dbReference>
<evidence type="ECO:0000313" key="18">
    <source>
        <dbReference type="EMBL" id="MBB3060174.1"/>
    </source>
</evidence>
<dbReference type="SMART" id="SM00388">
    <property type="entry name" value="HisKA"/>
    <property type="match status" value="1"/>
</dbReference>
<dbReference type="PRINTS" id="PR00344">
    <property type="entry name" value="BCTRLSENSOR"/>
</dbReference>
<dbReference type="InterPro" id="IPR035965">
    <property type="entry name" value="PAS-like_dom_sf"/>
</dbReference>
<keyword evidence="5" id="KW-0808">Transferase</keyword>
<dbReference type="AlphaFoldDB" id="A0A7W4W9X8"/>
<dbReference type="Proteomes" id="UP000535937">
    <property type="component" value="Unassembled WGS sequence"/>
</dbReference>
<feature type="domain" description="HAMP" evidence="17">
    <location>
        <begin position="194"/>
        <end position="252"/>
    </location>
</feature>
<dbReference type="CDD" id="cd17546">
    <property type="entry name" value="REC_hyHK_CKI1_RcsC-like"/>
    <property type="match status" value="1"/>
</dbReference>
<dbReference type="Gene3D" id="3.30.565.10">
    <property type="entry name" value="Histidine kinase-like ATPase, C-terminal domain"/>
    <property type="match status" value="1"/>
</dbReference>
<dbReference type="GO" id="GO:0000155">
    <property type="term" value="F:phosphorelay sensor kinase activity"/>
    <property type="evidence" value="ECO:0007669"/>
    <property type="project" value="InterPro"/>
</dbReference>
<feature type="modified residue" description="4-aspartylphosphate" evidence="12">
    <location>
        <position position="690"/>
    </location>
</feature>
<dbReference type="EC" id="2.7.13.3" evidence="3"/>
<evidence type="ECO:0000259" key="15">
    <source>
        <dbReference type="PROSITE" id="PS50110"/>
    </source>
</evidence>
<dbReference type="Pfam" id="PF00072">
    <property type="entry name" value="Response_reg"/>
    <property type="match status" value="2"/>
</dbReference>
<dbReference type="SUPFAM" id="SSF55785">
    <property type="entry name" value="PYP-like sensor domain (PAS domain)"/>
    <property type="match status" value="1"/>
</dbReference>
<dbReference type="PANTHER" id="PTHR45339:SF1">
    <property type="entry name" value="HYBRID SIGNAL TRANSDUCTION HISTIDINE KINASE J"/>
    <property type="match status" value="1"/>
</dbReference>
<accession>A0A7W4W9X8</accession>
<dbReference type="EMBL" id="JACHWZ010000004">
    <property type="protein sequence ID" value="MBB3060174.1"/>
    <property type="molecule type" value="Genomic_DNA"/>
</dbReference>
<keyword evidence="6" id="KW-0547">Nucleotide-binding</keyword>
<reference evidence="18 19" key="1">
    <citation type="submission" date="2020-08" db="EMBL/GenBank/DDBJ databases">
        <title>Genomic Encyclopedia of Type Strains, Phase III (KMG-III): the genomes of soil and plant-associated and newly described type strains.</title>
        <authorList>
            <person name="Whitman W."/>
        </authorList>
    </citation>
    <scope>NUCLEOTIDE SEQUENCE [LARGE SCALE GENOMIC DNA]</scope>
    <source>
        <strain evidence="18 19">CECT 8799</strain>
    </source>
</reference>
<evidence type="ECO:0000256" key="3">
    <source>
        <dbReference type="ARBA" id="ARBA00012438"/>
    </source>
</evidence>
<name>A0A7W4W9X8_9GAMM</name>
<dbReference type="PROSITE" id="PS50885">
    <property type="entry name" value="HAMP"/>
    <property type="match status" value="1"/>
</dbReference>
<evidence type="ECO:0000256" key="8">
    <source>
        <dbReference type="ARBA" id="ARBA00022840"/>
    </source>
</evidence>
<gene>
    <name evidence="18" type="ORF">FHS09_000989</name>
</gene>
<keyword evidence="9" id="KW-0902">Two-component regulatory system</keyword>
<dbReference type="SMART" id="SM00448">
    <property type="entry name" value="REC"/>
    <property type="match status" value="2"/>
</dbReference>
<keyword evidence="7" id="KW-0418">Kinase</keyword>
<dbReference type="SMART" id="SM00387">
    <property type="entry name" value="HATPase_c"/>
    <property type="match status" value="1"/>
</dbReference>
<dbReference type="FunFam" id="3.30.565.10:FF:000010">
    <property type="entry name" value="Sensor histidine kinase RcsC"/>
    <property type="match status" value="1"/>
</dbReference>
<proteinExistence type="predicted"/>
<evidence type="ECO:0000313" key="19">
    <source>
        <dbReference type="Proteomes" id="UP000535937"/>
    </source>
</evidence>
<dbReference type="NCBIfam" id="TIGR00229">
    <property type="entry name" value="sensory_box"/>
    <property type="match status" value="1"/>
</dbReference>
<dbReference type="InterPro" id="IPR005467">
    <property type="entry name" value="His_kinase_dom"/>
</dbReference>
<feature type="modified residue" description="4-aspartylphosphate" evidence="12">
    <location>
        <position position="827"/>
    </location>
</feature>
<feature type="domain" description="Response regulatory" evidence="15">
    <location>
        <begin position="778"/>
        <end position="896"/>
    </location>
</feature>
<dbReference type="CDD" id="cd16922">
    <property type="entry name" value="HATPase_EvgS-ArcB-TorS-like"/>
    <property type="match status" value="1"/>
</dbReference>
<evidence type="ECO:0000256" key="11">
    <source>
        <dbReference type="ARBA" id="ARBA00068150"/>
    </source>
</evidence>
<keyword evidence="4 12" id="KW-0597">Phosphoprotein</keyword>
<evidence type="ECO:0000256" key="2">
    <source>
        <dbReference type="ARBA" id="ARBA00004370"/>
    </source>
</evidence>
<dbReference type="Pfam" id="PF17149">
    <property type="entry name" value="CHASE5"/>
    <property type="match status" value="1"/>
</dbReference>
<dbReference type="SMART" id="SM00304">
    <property type="entry name" value="HAMP"/>
    <property type="match status" value="1"/>
</dbReference>
<keyword evidence="8" id="KW-0067">ATP-binding</keyword>
<dbReference type="InterPro" id="IPR011006">
    <property type="entry name" value="CheY-like_superfamily"/>
</dbReference>
<evidence type="ECO:0000256" key="6">
    <source>
        <dbReference type="ARBA" id="ARBA00022741"/>
    </source>
</evidence>
<evidence type="ECO:0000256" key="4">
    <source>
        <dbReference type="ARBA" id="ARBA00022553"/>
    </source>
</evidence>
<evidence type="ECO:0000256" key="9">
    <source>
        <dbReference type="ARBA" id="ARBA00023012"/>
    </source>
</evidence>
<comment type="catalytic activity">
    <reaction evidence="1">
        <text>ATP + protein L-histidine = ADP + protein N-phospho-L-histidine.</text>
        <dbReference type="EC" id="2.7.13.3"/>
    </reaction>
</comment>
<dbReference type="CDD" id="cd00082">
    <property type="entry name" value="HisKA"/>
    <property type="match status" value="1"/>
</dbReference>
<dbReference type="PANTHER" id="PTHR45339">
    <property type="entry name" value="HYBRID SIGNAL TRANSDUCTION HISTIDINE KINASE J"/>
    <property type="match status" value="1"/>
</dbReference>
<evidence type="ECO:0000259" key="17">
    <source>
        <dbReference type="PROSITE" id="PS50885"/>
    </source>
</evidence>
<keyword evidence="13" id="KW-1133">Transmembrane helix</keyword>
<dbReference type="InterPro" id="IPR003660">
    <property type="entry name" value="HAMP_dom"/>
</dbReference>
<dbReference type="RefSeq" id="WP_183457321.1">
    <property type="nucleotide sequence ID" value="NZ_JACHWZ010000004.1"/>
</dbReference>
<evidence type="ECO:0000256" key="7">
    <source>
        <dbReference type="ARBA" id="ARBA00022777"/>
    </source>
</evidence>
<dbReference type="InterPro" id="IPR036890">
    <property type="entry name" value="HATPase_C_sf"/>
</dbReference>
<dbReference type="PROSITE" id="PS50109">
    <property type="entry name" value="HIS_KIN"/>
    <property type="match status" value="1"/>
</dbReference>
<dbReference type="InterPro" id="IPR036097">
    <property type="entry name" value="HisK_dim/P_sf"/>
</dbReference>
<dbReference type="Gene3D" id="6.10.340.10">
    <property type="match status" value="1"/>
</dbReference>
<dbReference type="Pfam" id="PF02518">
    <property type="entry name" value="HATPase_c"/>
    <property type="match status" value="1"/>
</dbReference>
<evidence type="ECO:0000259" key="16">
    <source>
        <dbReference type="PROSITE" id="PS50112"/>
    </source>
</evidence>
<dbReference type="InterPro" id="IPR033414">
    <property type="entry name" value="Sensor_dom"/>
</dbReference>
<dbReference type="InterPro" id="IPR003661">
    <property type="entry name" value="HisK_dim/P_dom"/>
</dbReference>
<dbReference type="SUPFAM" id="SSF55874">
    <property type="entry name" value="ATPase domain of HSP90 chaperone/DNA topoisomerase II/histidine kinase"/>
    <property type="match status" value="1"/>
</dbReference>
<evidence type="ECO:0000256" key="13">
    <source>
        <dbReference type="SAM" id="Phobius"/>
    </source>
</evidence>
<dbReference type="PROSITE" id="PS50112">
    <property type="entry name" value="PAS"/>
    <property type="match status" value="1"/>
</dbReference>
<dbReference type="SMART" id="SM00091">
    <property type="entry name" value="PAS"/>
    <property type="match status" value="1"/>
</dbReference>
<feature type="transmembrane region" description="Helical" evidence="13">
    <location>
        <begin position="170"/>
        <end position="192"/>
    </location>
</feature>
<evidence type="ECO:0000256" key="12">
    <source>
        <dbReference type="PROSITE-ProRule" id="PRU00169"/>
    </source>
</evidence>
<dbReference type="InterPro" id="IPR001789">
    <property type="entry name" value="Sig_transdc_resp-reg_receiver"/>
</dbReference>
<dbReference type="GO" id="GO:0005524">
    <property type="term" value="F:ATP binding"/>
    <property type="evidence" value="ECO:0007669"/>
    <property type="project" value="UniProtKB-KW"/>
</dbReference>
<keyword evidence="13" id="KW-0472">Membrane</keyword>
<protein>
    <recommendedName>
        <fullName evidence="11">Sensory/regulatory protein RpfC</fullName>
        <ecNumber evidence="3">2.7.13.3</ecNumber>
    </recommendedName>
</protein>
<dbReference type="InterPro" id="IPR000014">
    <property type="entry name" value="PAS"/>
</dbReference>
<dbReference type="FunFam" id="1.10.287.130:FF:000002">
    <property type="entry name" value="Two-component osmosensing histidine kinase"/>
    <property type="match status" value="1"/>
</dbReference>
<comment type="subcellular location">
    <subcellularLocation>
        <location evidence="2">Membrane</location>
    </subcellularLocation>
</comment>
<feature type="domain" description="Histidine kinase" evidence="14">
    <location>
        <begin position="398"/>
        <end position="618"/>
    </location>
</feature>
<dbReference type="CDD" id="cd00130">
    <property type="entry name" value="PAS"/>
    <property type="match status" value="1"/>
</dbReference>
<dbReference type="Gene3D" id="1.10.287.130">
    <property type="match status" value="1"/>
</dbReference>
<dbReference type="Gene3D" id="3.40.50.2300">
    <property type="match status" value="2"/>
</dbReference>
<dbReference type="GO" id="GO:0016020">
    <property type="term" value="C:membrane"/>
    <property type="evidence" value="ECO:0007669"/>
    <property type="project" value="UniProtKB-SubCell"/>
</dbReference>
<dbReference type="InterPro" id="IPR003594">
    <property type="entry name" value="HATPase_dom"/>
</dbReference>
<keyword evidence="19" id="KW-1185">Reference proteome</keyword>
<dbReference type="InterPro" id="IPR004358">
    <property type="entry name" value="Sig_transdc_His_kin-like_C"/>
</dbReference>
<comment type="subunit">
    <text evidence="10">At low DSF concentrations, interacts with RpfF.</text>
</comment>
<keyword evidence="13" id="KW-0812">Transmembrane</keyword>
<comment type="caution">
    <text evidence="18">The sequence shown here is derived from an EMBL/GenBank/DDBJ whole genome shotgun (WGS) entry which is preliminary data.</text>
</comment>
<dbReference type="SUPFAM" id="SSF52172">
    <property type="entry name" value="CheY-like"/>
    <property type="match status" value="2"/>
</dbReference>
<sequence length="908" mass="100384">MDSPSEVGGHIKDMRVGEALRAFYTRVRSQVGLRIFASVLLFSFAVTLTLTAIQLYLEYRRGVDAIDSQLVQIEYGYLGSLREGLWRLDEGYLQAQVDGIVRLPHIRAVEIRENADSAPLVVTAGQRASQRAVAREYPIFYSVRGTEQRIGTLYVEATLTELYRELRRSALVILLSEGLQTFLVSAFILYIVHRLVTRRLTTLARFVQGYDLRNPPPPLRLSRDPQAEVKDELGQVAAAFNTMCANLQRAYTDLREREARIQRLVDSNIIGVFFWTLAGEVTAANDAMLRMIGYDRQALRSGRIHWAELTPPEYEAVDARAAEELRAEGACRPYEKEFLRRDGSRVPVLLGAALFEGSRHEGVAFVLDLTERRRAEAERAARQSAEAANVAKSAFLASMSHDLRTPMFGVLGFTDLLRETDLDPIQREYVRLVDQSASSLLGLLNDVLDFSKIEAGELVLEKSTFRVDDVLGESLHSHAVPAADKNLELAYHLSPDLADLTVEGDRLRLRQVIDNLVSNAVKFTDEGHVAVDVSVVSRADPELVLRFEVEDTGIGIPKEQRAAIFEAFQQVRPPAPRQGVGLGLAIATRLVEQMGGEIGVQSEPGRGSTFWFTARLGVAGEVPRFRSSRDLLRGRRVLVVDDYPLNLRILTEVVENWEMEPAGVGSGPMALDELRRAARAGAPYDLVLLDQVMPEMSGLEVAEQIRGDDALRDLPIVLLSSAAVGLVEPGRLRSARISHSLPKPVTQLELWTAVVEALGAPAEKAPSKARPGVVSTRRVLFAEDSPVNQALVIRLLEKRGHDVTLARNGREAVEAFEPGRFDILLMDVEMPELDGLDATRAIRDAERESGTHVPIIAMTAHAMKGDREKCLEAGMDGYLTKPARAEDLYAAVEGAGTGQTSSPSTRRR</sequence>
<feature type="domain" description="PAS" evidence="16">
    <location>
        <begin position="257"/>
        <end position="313"/>
    </location>
</feature>